<dbReference type="OrthoDB" id="10061772at2759"/>
<reference evidence="4 5" key="2">
    <citation type="submission" date="2018-11" db="EMBL/GenBank/DDBJ databases">
        <authorList>
            <consortium name="Pathogen Informatics"/>
        </authorList>
    </citation>
    <scope>NUCLEOTIDE SEQUENCE [LARGE SCALE GENOMIC DNA]</scope>
    <source>
        <strain evidence="4 5">NST_G2</strain>
    </source>
</reference>
<evidence type="ECO:0000256" key="2">
    <source>
        <dbReference type="SAM" id="MobiDB-lite"/>
    </source>
</evidence>
<proteinExistence type="predicted"/>
<dbReference type="Pfam" id="PF00620">
    <property type="entry name" value="RhoGAP"/>
    <property type="match status" value="1"/>
</dbReference>
<evidence type="ECO:0000256" key="1">
    <source>
        <dbReference type="ARBA" id="ARBA00022468"/>
    </source>
</evidence>
<feature type="region of interest" description="Disordered" evidence="2">
    <location>
        <begin position="518"/>
        <end position="575"/>
    </location>
</feature>
<dbReference type="Gene3D" id="1.10.555.10">
    <property type="entry name" value="Rho GTPase activation protein"/>
    <property type="match status" value="1"/>
</dbReference>
<feature type="domain" description="Rho-GAP" evidence="3">
    <location>
        <begin position="176"/>
        <end position="408"/>
    </location>
</feature>
<feature type="compositionally biased region" description="Basic and acidic residues" evidence="2">
    <location>
        <begin position="543"/>
        <end position="553"/>
    </location>
</feature>
<accession>A0A183SPP2</accession>
<organism evidence="6">
    <name type="scientific">Schistocephalus solidus</name>
    <name type="common">Tapeworm</name>
    <dbReference type="NCBI Taxonomy" id="70667"/>
    <lineage>
        <taxon>Eukaryota</taxon>
        <taxon>Metazoa</taxon>
        <taxon>Spiralia</taxon>
        <taxon>Lophotrochozoa</taxon>
        <taxon>Platyhelminthes</taxon>
        <taxon>Cestoda</taxon>
        <taxon>Eucestoda</taxon>
        <taxon>Diphyllobothriidea</taxon>
        <taxon>Diphyllobothriidae</taxon>
        <taxon>Schistocephalus</taxon>
    </lineage>
</organism>
<dbReference type="InterPro" id="IPR008936">
    <property type="entry name" value="Rho_GTPase_activation_prot"/>
</dbReference>
<dbReference type="SUPFAM" id="SSF48350">
    <property type="entry name" value="GTPase activation domain, GAP"/>
    <property type="match status" value="1"/>
</dbReference>
<dbReference type="GO" id="GO:0005096">
    <property type="term" value="F:GTPase activator activity"/>
    <property type="evidence" value="ECO:0007669"/>
    <property type="project" value="UniProtKB-KW"/>
</dbReference>
<dbReference type="PANTHER" id="PTHR14963">
    <property type="entry name" value="RHO GTPASE ACTIVATING PROTEIN 18,19-RELATED"/>
    <property type="match status" value="1"/>
</dbReference>
<evidence type="ECO:0000313" key="5">
    <source>
        <dbReference type="Proteomes" id="UP000275846"/>
    </source>
</evidence>
<keyword evidence="5" id="KW-1185">Reference proteome</keyword>
<dbReference type="STRING" id="70667.A0A183SPP2"/>
<dbReference type="PROSITE" id="PS50238">
    <property type="entry name" value="RHOGAP"/>
    <property type="match status" value="1"/>
</dbReference>
<reference evidence="6" key="1">
    <citation type="submission" date="2016-06" db="UniProtKB">
        <authorList>
            <consortium name="WormBaseParasite"/>
        </authorList>
    </citation>
    <scope>IDENTIFICATION</scope>
</reference>
<dbReference type="PANTHER" id="PTHR14963:SF7">
    <property type="entry name" value="RHO GTPASE-ACTIVATING PROTEIN 19"/>
    <property type="match status" value="1"/>
</dbReference>
<keyword evidence="1" id="KW-0343">GTPase activation</keyword>
<sequence length="575" mass="63642">MPSSNVYPPSEDAVEQSVPLQATSDITAALCSDYAGRLLRATPENAEIRELRAQSADKFRALCLVQLSFLIDVPLDLFHDAGEDGRNSSAPSTLKRIFFRNRISPEGRFSKAGTLYFTEKFRRPDFQCSSNMRLTCKVASEKIVENLVTRGLVRATELLIARQVQPRPVTKNENSFYLSGISSPVLTAELATRLQHLICELASNGGSMSEGIFRKTGNLLRRRKVCEFLLHSDANPGAFDWRSFSPHELAGALKVCIAQLTPPLLTEKLMPLFFQTKDLWSSAPKTMEMCGDENQFPRAENPDSSLEQLAFGKQLKSFRLLAQLLPDSNRQVLKCLLHLLRQVIENEKCTRMTASALGTIFGPVFSPCMFDPSKSSVPPSATETVCRERCQDAIQLATRLIELNDEIFLLPTSLVEDIYKNLNLEDPVKFLLTPRGSRIVPCNKVIHTVPVVNDQSERISPGSKKPWSPCLVTLCGSGSNCRRTQGDSGNRSPPLHTSIRFATLCSPYDKRTVLGETDMRSSRLQPATPISPPSGAGADGDSWSEKRDKKEPEVAAGRSKQTPNAPRLGALREAF</sequence>
<dbReference type="SMART" id="SM00324">
    <property type="entry name" value="RhoGAP"/>
    <property type="match status" value="1"/>
</dbReference>
<evidence type="ECO:0000313" key="6">
    <source>
        <dbReference type="WBParaSite" id="SSLN_0000638701-mRNA-1"/>
    </source>
</evidence>
<dbReference type="GO" id="GO:0005737">
    <property type="term" value="C:cytoplasm"/>
    <property type="evidence" value="ECO:0007669"/>
    <property type="project" value="TreeGrafter"/>
</dbReference>
<evidence type="ECO:0000259" key="3">
    <source>
        <dbReference type="PROSITE" id="PS50238"/>
    </source>
</evidence>
<dbReference type="EMBL" id="UYSU01033581">
    <property type="protein sequence ID" value="VDL92575.1"/>
    <property type="molecule type" value="Genomic_DNA"/>
</dbReference>
<protein>
    <submittedName>
        <fullName evidence="6">Rho-GAP domain-containing protein</fullName>
    </submittedName>
</protein>
<dbReference type="AlphaFoldDB" id="A0A183SPP2"/>
<evidence type="ECO:0000313" key="4">
    <source>
        <dbReference type="EMBL" id="VDL92575.1"/>
    </source>
</evidence>
<gene>
    <name evidence="4" type="ORF">SSLN_LOCUS6190</name>
</gene>
<dbReference type="Proteomes" id="UP000275846">
    <property type="component" value="Unassembled WGS sequence"/>
</dbReference>
<dbReference type="GO" id="GO:0051056">
    <property type="term" value="P:regulation of small GTPase mediated signal transduction"/>
    <property type="evidence" value="ECO:0007669"/>
    <property type="project" value="TreeGrafter"/>
</dbReference>
<dbReference type="InterPro" id="IPR000198">
    <property type="entry name" value="RhoGAP_dom"/>
</dbReference>
<name>A0A183SPP2_SCHSO</name>
<dbReference type="WBParaSite" id="SSLN_0000638701-mRNA-1">
    <property type="protein sequence ID" value="SSLN_0000638701-mRNA-1"/>
    <property type="gene ID" value="SSLN_0000638701"/>
</dbReference>
<dbReference type="GO" id="GO:0007165">
    <property type="term" value="P:signal transduction"/>
    <property type="evidence" value="ECO:0007669"/>
    <property type="project" value="InterPro"/>
</dbReference>